<keyword evidence="2" id="KW-1185">Reference proteome</keyword>
<dbReference type="AlphaFoldDB" id="A0A392MNE3"/>
<sequence>MTLLFTTTFLFTSALLFKRAILLLRRSHRSAAQHRHTEHETSFPVVFAICSATADNSSSPIAFHSCSDPLVYSSPYVRVLGSDLL</sequence>
<evidence type="ECO:0000313" key="2">
    <source>
        <dbReference type="Proteomes" id="UP000265520"/>
    </source>
</evidence>
<reference evidence="1 2" key="1">
    <citation type="journal article" date="2018" name="Front. Plant Sci.">
        <title>Red Clover (Trifolium pratense) and Zigzag Clover (T. medium) - A Picture of Genomic Similarities and Differences.</title>
        <authorList>
            <person name="Dluhosova J."/>
            <person name="Istvanek J."/>
            <person name="Nedelnik J."/>
            <person name="Repkova J."/>
        </authorList>
    </citation>
    <scope>NUCLEOTIDE SEQUENCE [LARGE SCALE GENOMIC DNA]</scope>
    <source>
        <strain evidence="2">cv. 10/8</strain>
        <tissue evidence="1">Leaf</tissue>
    </source>
</reference>
<evidence type="ECO:0000313" key="1">
    <source>
        <dbReference type="EMBL" id="MCH89056.1"/>
    </source>
</evidence>
<protein>
    <submittedName>
        <fullName evidence="1">Uncharacterized protein</fullName>
    </submittedName>
</protein>
<dbReference type="EMBL" id="LXQA010015368">
    <property type="protein sequence ID" value="MCH89056.1"/>
    <property type="molecule type" value="Genomic_DNA"/>
</dbReference>
<accession>A0A392MNE3</accession>
<name>A0A392MNE3_9FABA</name>
<organism evidence="1 2">
    <name type="scientific">Trifolium medium</name>
    <dbReference type="NCBI Taxonomy" id="97028"/>
    <lineage>
        <taxon>Eukaryota</taxon>
        <taxon>Viridiplantae</taxon>
        <taxon>Streptophyta</taxon>
        <taxon>Embryophyta</taxon>
        <taxon>Tracheophyta</taxon>
        <taxon>Spermatophyta</taxon>
        <taxon>Magnoliopsida</taxon>
        <taxon>eudicotyledons</taxon>
        <taxon>Gunneridae</taxon>
        <taxon>Pentapetalae</taxon>
        <taxon>rosids</taxon>
        <taxon>fabids</taxon>
        <taxon>Fabales</taxon>
        <taxon>Fabaceae</taxon>
        <taxon>Papilionoideae</taxon>
        <taxon>50 kb inversion clade</taxon>
        <taxon>NPAAA clade</taxon>
        <taxon>Hologalegina</taxon>
        <taxon>IRL clade</taxon>
        <taxon>Trifolieae</taxon>
        <taxon>Trifolium</taxon>
    </lineage>
</organism>
<proteinExistence type="predicted"/>
<dbReference type="Proteomes" id="UP000265520">
    <property type="component" value="Unassembled WGS sequence"/>
</dbReference>
<gene>
    <name evidence="1" type="ORF">A2U01_0009949</name>
</gene>
<comment type="caution">
    <text evidence="1">The sequence shown here is derived from an EMBL/GenBank/DDBJ whole genome shotgun (WGS) entry which is preliminary data.</text>
</comment>